<dbReference type="Gene3D" id="4.10.860.10">
    <property type="entry name" value="UVR domain"/>
    <property type="match status" value="1"/>
</dbReference>
<dbReference type="Pfam" id="PF14520">
    <property type="entry name" value="HHH_5"/>
    <property type="match status" value="1"/>
</dbReference>
<sequence length="592" mass="67918">MEWTRFKEKLALIPERPGCYLMKDETGKVIYVGKAKVLRNRVRSYFTGSHDGKTQRLVSHIRDFEYIVTDTVSEALVLECNLIKHHTPHYNILLKDDKTYPYIKITRETHPRLEIVRKVQKDRAAYFGPYPNGGAAAETKQLLDRLYPLRKCKTLKPKVCLYYHIGQCLAPCEFEVNEDEYQKISREISEFLQGGHQRITDELVKRMAFEAEQMNFERAAELRDLIAQIHAVMETQKVTLPDRVDRDIFGSYSNQGHLSIQVFMMRGGKLVERSATVFTHYGDESDDLTSYITQFYQDNPDIPKEVWLPEGVDATGLDAILHAKVLTPKRGKKHELVELACRNARIALEERFRLLEKDESRTVSAMQALGEALGIDALHRIEAFDNSNTQGTDPVAAMVVYVDGQAVPKEYRKYKIKTVEGPDDYKSMREVIRRRYTRLLREQQPLPDLIMVDGGRGHITAALDVLENELSIQTPVCGLAKDDRHRTSQLFLGDDSEPIRLDRNAPAFHLLTRIQDEVHRFAITFHRNTRGKNSLQSLLDEIPGVGEARRKHLLRHFGSLTEMRQAPIEEFRKAGVGDRLAKQIKAHLASLS</sequence>
<evidence type="ECO:0000313" key="11">
    <source>
        <dbReference type="EMBL" id="OPG16358.1"/>
    </source>
</evidence>
<dbReference type="InterPro" id="IPR010994">
    <property type="entry name" value="RuvA_2-like"/>
</dbReference>
<evidence type="ECO:0000256" key="2">
    <source>
        <dbReference type="ARBA" id="ARBA00022763"/>
    </source>
</evidence>
<dbReference type="Pfam" id="PF01541">
    <property type="entry name" value="GIY-YIG"/>
    <property type="match status" value="1"/>
</dbReference>
<dbReference type="PROSITE" id="PS50151">
    <property type="entry name" value="UVR"/>
    <property type="match status" value="1"/>
</dbReference>
<comment type="caution">
    <text evidence="11">The sequence shown here is derived from an EMBL/GenBank/DDBJ whole genome shotgun (WGS) entry which is preliminary data.</text>
</comment>
<evidence type="ECO:0000256" key="5">
    <source>
        <dbReference type="ARBA" id="ARBA00023204"/>
    </source>
</evidence>
<dbReference type="PANTHER" id="PTHR30562">
    <property type="entry name" value="UVRC/OXIDOREDUCTASE"/>
    <property type="match status" value="1"/>
</dbReference>
<reference evidence="11 12" key="1">
    <citation type="submission" date="2017-02" db="EMBL/GenBank/DDBJ databases">
        <title>Draft genome of Acidibacillus ferrooxidans Huett2.</title>
        <authorList>
            <person name="Schopf S."/>
        </authorList>
    </citation>
    <scope>NUCLEOTIDE SEQUENCE [LARGE SCALE GENOMIC DNA]</scope>
    <source>
        <strain evidence="11 12">Huett2</strain>
    </source>
</reference>
<dbReference type="Proteomes" id="UP000190229">
    <property type="component" value="Unassembled WGS sequence"/>
</dbReference>
<accession>A0A1V4EUN6</accession>
<evidence type="ECO:0000259" key="9">
    <source>
        <dbReference type="PROSITE" id="PS50164"/>
    </source>
</evidence>
<evidence type="ECO:0000256" key="1">
    <source>
        <dbReference type="ARBA" id="ARBA00022490"/>
    </source>
</evidence>
<dbReference type="Pfam" id="PF08459">
    <property type="entry name" value="UvrC_RNaseH_dom"/>
    <property type="match status" value="1"/>
</dbReference>
<dbReference type="InterPro" id="IPR000305">
    <property type="entry name" value="GIY-YIG_endonuc"/>
</dbReference>
<dbReference type="GO" id="GO:0009432">
    <property type="term" value="P:SOS response"/>
    <property type="evidence" value="ECO:0007669"/>
    <property type="project" value="UniProtKB-UniRule"/>
</dbReference>
<dbReference type="InterPro" id="IPR004791">
    <property type="entry name" value="UvrC"/>
</dbReference>
<dbReference type="PROSITE" id="PS50164">
    <property type="entry name" value="GIY_YIG"/>
    <property type="match status" value="1"/>
</dbReference>
<feature type="domain" description="GIY-YIG" evidence="9">
    <location>
        <begin position="15"/>
        <end position="92"/>
    </location>
</feature>
<dbReference type="CDD" id="cd10434">
    <property type="entry name" value="GIY-YIG_UvrC_Cho"/>
    <property type="match status" value="1"/>
</dbReference>
<keyword evidence="5 7" id="KW-0234">DNA repair</keyword>
<dbReference type="SUPFAM" id="SSF47781">
    <property type="entry name" value="RuvA domain 2-like"/>
    <property type="match status" value="1"/>
</dbReference>
<comment type="function">
    <text evidence="7">The UvrABC repair system catalyzes the recognition and processing of DNA lesions. UvrC both incises the 5' and 3' sides of the lesion. The N-terminal half is responsible for the 3' incision and the C-terminal half is responsible for the 5' incision.</text>
</comment>
<comment type="subunit">
    <text evidence="7">Interacts with UvrB in an incision complex.</text>
</comment>
<keyword evidence="2 7" id="KW-0227">DNA damage</keyword>
<gene>
    <name evidence="7" type="primary">uvrC</name>
    <name evidence="11" type="ORF">B2M26_05600</name>
</gene>
<evidence type="ECO:0000259" key="10">
    <source>
        <dbReference type="PROSITE" id="PS50165"/>
    </source>
</evidence>
<dbReference type="InterPro" id="IPR050066">
    <property type="entry name" value="UvrABC_protein_C"/>
</dbReference>
<evidence type="ECO:0000256" key="6">
    <source>
        <dbReference type="ARBA" id="ARBA00023236"/>
    </source>
</evidence>
<keyword evidence="12" id="KW-1185">Reference proteome</keyword>
<dbReference type="EMBL" id="MWPS01000016">
    <property type="protein sequence ID" value="OPG16358.1"/>
    <property type="molecule type" value="Genomic_DNA"/>
</dbReference>
<dbReference type="InterPro" id="IPR001943">
    <property type="entry name" value="UVR_dom"/>
</dbReference>
<dbReference type="HAMAP" id="MF_00203">
    <property type="entry name" value="UvrC"/>
    <property type="match status" value="1"/>
</dbReference>
<dbReference type="NCBIfam" id="TIGR00194">
    <property type="entry name" value="uvrC"/>
    <property type="match status" value="1"/>
</dbReference>
<keyword evidence="6 7" id="KW-0742">SOS response</keyword>
<keyword evidence="4 7" id="KW-0267">Excision nuclease</keyword>
<dbReference type="PANTHER" id="PTHR30562:SF1">
    <property type="entry name" value="UVRABC SYSTEM PROTEIN C"/>
    <property type="match status" value="1"/>
</dbReference>
<dbReference type="AlphaFoldDB" id="A0A1V4EUN6"/>
<evidence type="ECO:0000256" key="4">
    <source>
        <dbReference type="ARBA" id="ARBA00022881"/>
    </source>
</evidence>
<dbReference type="GO" id="GO:0009381">
    <property type="term" value="F:excinuclease ABC activity"/>
    <property type="evidence" value="ECO:0007669"/>
    <property type="project" value="UniProtKB-UniRule"/>
</dbReference>
<dbReference type="GO" id="GO:0003677">
    <property type="term" value="F:DNA binding"/>
    <property type="evidence" value="ECO:0007669"/>
    <property type="project" value="UniProtKB-UniRule"/>
</dbReference>
<proteinExistence type="inferred from homology"/>
<keyword evidence="3 7" id="KW-0228">DNA excision</keyword>
<dbReference type="Gene3D" id="3.40.1440.10">
    <property type="entry name" value="GIY-YIG endonuclease"/>
    <property type="match status" value="1"/>
</dbReference>
<organism evidence="11 12">
    <name type="scientific">Ferroacidibacillus organovorans</name>
    <dbReference type="NCBI Taxonomy" id="1765683"/>
    <lineage>
        <taxon>Bacteria</taxon>
        <taxon>Bacillati</taxon>
        <taxon>Bacillota</taxon>
        <taxon>Bacilli</taxon>
        <taxon>Bacillales</taxon>
        <taxon>Alicyclobacillaceae</taxon>
        <taxon>Ferroacidibacillus</taxon>
    </lineage>
</organism>
<comment type="similarity">
    <text evidence="7">Belongs to the UvrC family.</text>
</comment>
<feature type="domain" description="UVR" evidence="8">
    <location>
        <begin position="197"/>
        <end position="232"/>
    </location>
</feature>
<evidence type="ECO:0000256" key="7">
    <source>
        <dbReference type="HAMAP-Rule" id="MF_00203"/>
    </source>
</evidence>
<dbReference type="GO" id="GO:0005737">
    <property type="term" value="C:cytoplasm"/>
    <property type="evidence" value="ECO:0007669"/>
    <property type="project" value="UniProtKB-SubCell"/>
</dbReference>
<name>A0A1V4EUN6_9BACL</name>
<dbReference type="Gene3D" id="3.30.420.340">
    <property type="entry name" value="UvrC, RNAse H endonuclease domain"/>
    <property type="match status" value="1"/>
</dbReference>
<evidence type="ECO:0000259" key="8">
    <source>
        <dbReference type="PROSITE" id="PS50151"/>
    </source>
</evidence>
<comment type="subcellular location">
    <subcellularLocation>
        <location evidence="7">Cytoplasm</location>
    </subcellularLocation>
</comment>
<dbReference type="FunFam" id="3.30.420.340:FF:000002">
    <property type="entry name" value="UvrABC system protein C"/>
    <property type="match status" value="1"/>
</dbReference>
<dbReference type="SUPFAM" id="SSF82771">
    <property type="entry name" value="GIY-YIG endonuclease"/>
    <property type="match status" value="1"/>
</dbReference>
<dbReference type="Pfam" id="PF02151">
    <property type="entry name" value="UVR"/>
    <property type="match status" value="1"/>
</dbReference>
<dbReference type="InterPro" id="IPR036876">
    <property type="entry name" value="UVR_dom_sf"/>
</dbReference>
<evidence type="ECO:0000313" key="12">
    <source>
        <dbReference type="Proteomes" id="UP000190229"/>
    </source>
</evidence>
<dbReference type="SUPFAM" id="SSF46600">
    <property type="entry name" value="C-terminal UvrC-binding domain of UvrB"/>
    <property type="match status" value="1"/>
</dbReference>
<dbReference type="Pfam" id="PF22920">
    <property type="entry name" value="UvrC_RNaseH"/>
    <property type="match status" value="1"/>
</dbReference>
<dbReference type="SMART" id="SM00465">
    <property type="entry name" value="GIYc"/>
    <property type="match status" value="1"/>
</dbReference>
<dbReference type="PROSITE" id="PS50165">
    <property type="entry name" value="UVRC"/>
    <property type="match status" value="1"/>
</dbReference>
<keyword evidence="1 7" id="KW-0963">Cytoplasm</keyword>
<evidence type="ECO:0000256" key="3">
    <source>
        <dbReference type="ARBA" id="ARBA00022769"/>
    </source>
</evidence>
<dbReference type="GO" id="GO:0006289">
    <property type="term" value="P:nucleotide-excision repair"/>
    <property type="evidence" value="ECO:0007669"/>
    <property type="project" value="UniProtKB-UniRule"/>
</dbReference>
<dbReference type="InterPro" id="IPR038476">
    <property type="entry name" value="UvrC_RNase_H_dom_sf"/>
</dbReference>
<dbReference type="InterPro" id="IPR035901">
    <property type="entry name" value="GIY-YIG_endonuc_sf"/>
</dbReference>
<dbReference type="InterPro" id="IPR047296">
    <property type="entry name" value="GIY-YIG_UvrC_Cho"/>
</dbReference>
<dbReference type="Gene3D" id="1.10.150.20">
    <property type="entry name" value="5' to 3' exonuclease, C-terminal subdomain"/>
    <property type="match status" value="1"/>
</dbReference>
<dbReference type="RefSeq" id="WP_079290175.1">
    <property type="nucleotide sequence ID" value="NZ_MWPS01000016.1"/>
</dbReference>
<dbReference type="GO" id="GO:0009380">
    <property type="term" value="C:excinuclease repair complex"/>
    <property type="evidence" value="ECO:0007669"/>
    <property type="project" value="InterPro"/>
</dbReference>
<dbReference type="InterPro" id="IPR001162">
    <property type="entry name" value="UvrC_RNase_H_dom"/>
</dbReference>
<feature type="domain" description="UvrC family homology region profile" evidence="10">
    <location>
        <begin position="248"/>
        <end position="466"/>
    </location>
</feature>
<dbReference type="FunFam" id="3.40.1440.10:FF:000001">
    <property type="entry name" value="UvrABC system protein C"/>
    <property type="match status" value="1"/>
</dbReference>
<protein>
    <recommendedName>
        <fullName evidence="7">UvrABC system protein C</fullName>
        <shortName evidence="7">Protein UvrC</shortName>
    </recommendedName>
    <alternativeName>
        <fullName evidence="7">Excinuclease ABC subunit C</fullName>
    </alternativeName>
</protein>